<feature type="compositionally biased region" description="Low complexity" evidence="1">
    <location>
        <begin position="141"/>
        <end position="150"/>
    </location>
</feature>
<feature type="region of interest" description="Disordered" evidence="1">
    <location>
        <begin position="91"/>
        <end position="208"/>
    </location>
</feature>
<feature type="region of interest" description="Disordered" evidence="1">
    <location>
        <begin position="1"/>
        <end position="59"/>
    </location>
</feature>
<name>A0A2W4QLN2_9GAMM</name>
<keyword evidence="2" id="KW-1133">Transmembrane helix</keyword>
<dbReference type="EMBL" id="QJPH01000467">
    <property type="protein sequence ID" value="PZN73085.1"/>
    <property type="molecule type" value="Genomic_DNA"/>
</dbReference>
<gene>
    <name evidence="3" type="ORF">DM484_23380</name>
</gene>
<keyword evidence="2" id="KW-0472">Membrane</keyword>
<evidence type="ECO:0000313" key="4">
    <source>
        <dbReference type="Proteomes" id="UP000249396"/>
    </source>
</evidence>
<comment type="caution">
    <text evidence="3">The sequence shown here is derived from an EMBL/GenBank/DDBJ whole genome shotgun (WGS) entry which is preliminary data.</text>
</comment>
<keyword evidence="2" id="KW-0812">Transmembrane</keyword>
<evidence type="ECO:0000256" key="1">
    <source>
        <dbReference type="SAM" id="MobiDB-lite"/>
    </source>
</evidence>
<reference evidence="3 4" key="1">
    <citation type="journal article" date="2018" name="Aquat. Microb. Ecol.">
        <title>Gammaproteobacterial methanotrophs dominate.</title>
        <authorList>
            <person name="Rissanen A.J."/>
            <person name="Saarenheimo J."/>
            <person name="Tiirola M."/>
            <person name="Peura S."/>
            <person name="Aalto S.L."/>
            <person name="Karvinen A."/>
            <person name="Nykanen H."/>
        </authorList>
    </citation>
    <scope>NUCLEOTIDE SEQUENCE [LARGE SCALE GENOMIC DNA]</scope>
    <source>
        <strain evidence="3">AMbin10</strain>
    </source>
</reference>
<proteinExistence type="predicted"/>
<evidence type="ECO:0000256" key="2">
    <source>
        <dbReference type="SAM" id="Phobius"/>
    </source>
</evidence>
<evidence type="ECO:0000313" key="3">
    <source>
        <dbReference type="EMBL" id="PZN73085.1"/>
    </source>
</evidence>
<dbReference type="Proteomes" id="UP000249396">
    <property type="component" value="Unassembled WGS sequence"/>
</dbReference>
<feature type="transmembrane region" description="Helical" evidence="2">
    <location>
        <begin position="64"/>
        <end position="82"/>
    </location>
</feature>
<sequence length="249" mass="25965">MNQTPTGKETDSTVQIDRQPSMDWLHEEPPLPQGTNNQGQQADAAASDTGPLSNKKPKSLASRAATFIFSMLAVAALAYFALKPHPPHKSVALEAERGASEPSDSPNIAIGEAAPLTPPTRMTPESFGEAKSPPSKPDAPPANSANAQPDGIQAGQGKAQPSQGNLQGTPDLNLPAEEGKPVAGQPETLDANLDSQPTPAADSPSGAKAMADIARRLDVLQALVERLERTGRVQASRLDGLELVSAQPR</sequence>
<feature type="compositionally biased region" description="Polar residues" evidence="1">
    <location>
        <begin position="1"/>
        <end position="18"/>
    </location>
</feature>
<accession>A0A2W4QLN2</accession>
<feature type="non-terminal residue" evidence="3">
    <location>
        <position position="249"/>
    </location>
</feature>
<protein>
    <submittedName>
        <fullName evidence="3">Uncharacterized protein</fullName>
    </submittedName>
</protein>
<feature type="compositionally biased region" description="Polar residues" evidence="1">
    <location>
        <begin position="159"/>
        <end position="170"/>
    </location>
</feature>
<organism evidence="3 4">
    <name type="scientific">Candidatus Methylumidiphilus alinenensis</name>
    <dbReference type="NCBI Taxonomy" id="2202197"/>
    <lineage>
        <taxon>Bacteria</taxon>
        <taxon>Pseudomonadati</taxon>
        <taxon>Pseudomonadota</taxon>
        <taxon>Gammaproteobacteria</taxon>
        <taxon>Methylococcales</taxon>
        <taxon>Candidatus Methylumidiphilus</taxon>
    </lineage>
</organism>
<dbReference type="AlphaFoldDB" id="A0A2W4QLN2"/>